<evidence type="ECO:0000256" key="4">
    <source>
        <dbReference type="ARBA" id="ARBA00023136"/>
    </source>
</evidence>
<evidence type="ECO:0000256" key="5">
    <source>
        <dbReference type="SAM" id="Phobius"/>
    </source>
</evidence>
<dbReference type="PANTHER" id="PTHR23501">
    <property type="entry name" value="MAJOR FACILITATOR SUPERFAMILY"/>
    <property type="match status" value="1"/>
</dbReference>
<dbReference type="InterPro" id="IPR036259">
    <property type="entry name" value="MFS_trans_sf"/>
</dbReference>
<gene>
    <name evidence="6" type="ORF">G3W61_25650</name>
</gene>
<feature type="transmembrane region" description="Helical" evidence="5">
    <location>
        <begin position="6"/>
        <end position="26"/>
    </location>
</feature>
<evidence type="ECO:0000256" key="1">
    <source>
        <dbReference type="ARBA" id="ARBA00004141"/>
    </source>
</evidence>
<evidence type="ECO:0000256" key="3">
    <source>
        <dbReference type="ARBA" id="ARBA00022989"/>
    </source>
</evidence>
<feature type="non-terminal residue" evidence="6">
    <location>
        <position position="1"/>
    </location>
</feature>
<dbReference type="GO" id="GO:0005886">
    <property type="term" value="C:plasma membrane"/>
    <property type="evidence" value="ECO:0007669"/>
    <property type="project" value="TreeGrafter"/>
</dbReference>
<evidence type="ECO:0000313" key="7">
    <source>
        <dbReference type="Proteomes" id="UP000471082"/>
    </source>
</evidence>
<reference evidence="6 7" key="1">
    <citation type="submission" date="2019-11" db="EMBL/GenBank/DDBJ databases">
        <title>Genome-resolved metagenomics to study the prevalence of co-infection and intraspecific heterogeneity among plant pathogen metapopulations.</title>
        <authorList>
            <person name="Newberry E."/>
            <person name="Bhandari R."/>
            <person name="Kemble J."/>
            <person name="Sikora E."/>
            <person name="Potnis N."/>
        </authorList>
    </citation>
    <scope>NUCLEOTIDE SEQUENCE [LARGE SCALE GENOMIC DNA]</scope>
    <source>
        <strain evidence="6">Xp_Tom_Tuscaloosa_18b</strain>
    </source>
</reference>
<dbReference type="EMBL" id="JAAGYU010000787">
    <property type="protein sequence ID" value="NEL79607.1"/>
    <property type="molecule type" value="Genomic_DNA"/>
</dbReference>
<dbReference type="PANTHER" id="PTHR23501:SF174">
    <property type="entry name" value="MULTIDRUG EXPORT PROTEIN EMRB-RELATED"/>
    <property type="match status" value="1"/>
</dbReference>
<feature type="transmembrane region" description="Helical" evidence="5">
    <location>
        <begin position="33"/>
        <end position="56"/>
    </location>
</feature>
<dbReference type="Gene3D" id="1.20.1250.20">
    <property type="entry name" value="MFS general substrate transporter like domains"/>
    <property type="match status" value="1"/>
</dbReference>
<keyword evidence="3 5" id="KW-1133">Transmembrane helix</keyword>
<comment type="subcellular location">
    <subcellularLocation>
        <location evidence="1">Membrane</location>
        <topology evidence="1">Multi-pass membrane protein</topology>
    </subcellularLocation>
</comment>
<comment type="caution">
    <text evidence="6">The sequence shown here is derived from an EMBL/GenBank/DDBJ whole genome shotgun (WGS) entry which is preliminary data.</text>
</comment>
<name>A0A7X5N1K4_XANPE</name>
<keyword evidence="2 5" id="KW-0812">Transmembrane</keyword>
<evidence type="ECO:0000256" key="2">
    <source>
        <dbReference type="ARBA" id="ARBA00022692"/>
    </source>
</evidence>
<feature type="transmembrane region" description="Helical" evidence="5">
    <location>
        <begin position="157"/>
        <end position="180"/>
    </location>
</feature>
<accession>A0A7X5N1K4</accession>
<protein>
    <submittedName>
        <fullName evidence="6">Multidrug efflux MFS transporter</fullName>
    </submittedName>
</protein>
<sequence>RLTNAVQPKYLIALGAAIVAGAMYDLTRLAPDLNFGFFVWSRVYIGLGLPLIFIPITTASYDGIPPDKTDQASALINVARNVGGSIGVSIAQNTLAFREQFHQSRLVEHLVPSEPAYQQTLQTMSHYLQTKGFSAADAQSGAIALIGQTLQRQVGTLAYIDVFHVLMLISAAAVPLALILRNVKRGQGAPVGGH</sequence>
<proteinExistence type="predicted"/>
<dbReference type="AlphaFoldDB" id="A0A7X5N1K4"/>
<dbReference type="GO" id="GO:0022857">
    <property type="term" value="F:transmembrane transporter activity"/>
    <property type="evidence" value="ECO:0007669"/>
    <property type="project" value="TreeGrafter"/>
</dbReference>
<organism evidence="6 7">
    <name type="scientific">Xanthomonas perforans</name>
    <dbReference type="NCBI Taxonomy" id="442694"/>
    <lineage>
        <taxon>Bacteria</taxon>
        <taxon>Pseudomonadati</taxon>
        <taxon>Pseudomonadota</taxon>
        <taxon>Gammaproteobacteria</taxon>
        <taxon>Lysobacterales</taxon>
        <taxon>Lysobacteraceae</taxon>
        <taxon>Xanthomonas</taxon>
    </lineage>
</organism>
<dbReference type="SUPFAM" id="SSF103473">
    <property type="entry name" value="MFS general substrate transporter"/>
    <property type="match status" value="1"/>
</dbReference>
<keyword evidence="4 5" id="KW-0472">Membrane</keyword>
<evidence type="ECO:0000313" key="6">
    <source>
        <dbReference type="EMBL" id="NEL79607.1"/>
    </source>
</evidence>
<dbReference type="Proteomes" id="UP000471082">
    <property type="component" value="Unassembled WGS sequence"/>
</dbReference>